<dbReference type="GO" id="GO:0003924">
    <property type="term" value="F:GTPase activity"/>
    <property type="evidence" value="ECO:0007669"/>
    <property type="project" value="InterPro"/>
</dbReference>
<dbReference type="eggNOG" id="KOG0084">
    <property type="taxonomic scope" value="Eukaryota"/>
</dbReference>
<dbReference type="SUPFAM" id="SSF52540">
    <property type="entry name" value="P-loop containing nucleoside triphosphate hydrolases"/>
    <property type="match status" value="1"/>
</dbReference>
<comment type="similarity">
    <text evidence="1">Belongs to the small GTPase superfamily. Rab family.</text>
</comment>
<evidence type="ECO:0000313" key="5">
    <source>
        <dbReference type="EMBL" id="KNC56354.1"/>
    </source>
</evidence>
<dbReference type="FunFam" id="3.40.50.300:FF:001447">
    <property type="entry name" value="Ras-related protein Rab-1B"/>
    <property type="match status" value="1"/>
</dbReference>
<dbReference type="Pfam" id="PF00071">
    <property type="entry name" value="Ras"/>
    <property type="match status" value="1"/>
</dbReference>
<dbReference type="InterPro" id="IPR005225">
    <property type="entry name" value="Small_GTP-bd"/>
</dbReference>
<keyword evidence="2" id="KW-0547">Nucleotide-binding</keyword>
<protein>
    <submittedName>
        <fullName evidence="5">Ras family protein</fullName>
    </submittedName>
</protein>
<dbReference type="EMBL" id="GL349441">
    <property type="protein sequence ID" value="KNC56354.1"/>
    <property type="molecule type" value="Genomic_DNA"/>
</dbReference>
<dbReference type="PROSITE" id="PS51419">
    <property type="entry name" value="RAB"/>
    <property type="match status" value="1"/>
</dbReference>
<organism evidence="5 6">
    <name type="scientific">Thecamonas trahens ATCC 50062</name>
    <dbReference type="NCBI Taxonomy" id="461836"/>
    <lineage>
        <taxon>Eukaryota</taxon>
        <taxon>Apusozoa</taxon>
        <taxon>Apusomonadida</taxon>
        <taxon>Apusomonadidae</taxon>
        <taxon>Thecamonas</taxon>
    </lineage>
</organism>
<gene>
    <name evidence="5" type="ORF">AMSG_02325</name>
</gene>
<proteinExistence type="inferred from homology"/>
<accession>A0A0L0DVL0</accession>
<dbReference type="OrthoDB" id="9989112at2759"/>
<dbReference type="SMART" id="SM00176">
    <property type="entry name" value="RAN"/>
    <property type="match status" value="1"/>
</dbReference>
<evidence type="ECO:0000256" key="4">
    <source>
        <dbReference type="ARBA" id="ARBA00023288"/>
    </source>
</evidence>
<dbReference type="PRINTS" id="PR00449">
    <property type="entry name" value="RASTRNSFRMNG"/>
</dbReference>
<dbReference type="RefSeq" id="XP_013760871.1">
    <property type="nucleotide sequence ID" value="XM_013905417.1"/>
</dbReference>
<sequence length="182" mass="20104">MLLRYTDNVFSEHYISTIGVDFKFSNMEARGKKVKLQIWDTAGQERFRSITRTFYRGAHGVVLVFDITNRESFEAIESVWLKEVQAYADPYATLVLVGNKADMEDARVVDAAEASAYATSRGMTYLEASARNDIGIDETFTSLVDGLVDNLAILGGTTKKPPIRPKAETDGDAGGRGLKCMC</sequence>
<dbReference type="InterPro" id="IPR050305">
    <property type="entry name" value="Small_GTPase_Rab"/>
</dbReference>
<keyword evidence="4" id="KW-0449">Lipoprotein</keyword>
<dbReference type="GeneID" id="25562010"/>
<keyword evidence="3" id="KW-0342">GTP-binding</keyword>
<dbReference type="CDD" id="cd00154">
    <property type="entry name" value="Rab"/>
    <property type="match status" value="1"/>
</dbReference>
<evidence type="ECO:0000256" key="3">
    <source>
        <dbReference type="ARBA" id="ARBA00023134"/>
    </source>
</evidence>
<evidence type="ECO:0000313" key="6">
    <source>
        <dbReference type="Proteomes" id="UP000054408"/>
    </source>
</evidence>
<dbReference type="PROSITE" id="PS51421">
    <property type="entry name" value="RAS"/>
    <property type="match status" value="1"/>
</dbReference>
<dbReference type="InterPro" id="IPR027417">
    <property type="entry name" value="P-loop_NTPase"/>
</dbReference>
<dbReference type="GO" id="GO:0005525">
    <property type="term" value="F:GTP binding"/>
    <property type="evidence" value="ECO:0007669"/>
    <property type="project" value="UniProtKB-KW"/>
</dbReference>
<dbReference type="SMART" id="SM00175">
    <property type="entry name" value="RAB"/>
    <property type="match status" value="1"/>
</dbReference>
<name>A0A0L0DVL0_THETB</name>
<evidence type="ECO:0000256" key="2">
    <source>
        <dbReference type="ARBA" id="ARBA00022741"/>
    </source>
</evidence>
<dbReference type="PROSITE" id="PS51420">
    <property type="entry name" value="RHO"/>
    <property type="match status" value="1"/>
</dbReference>
<evidence type="ECO:0000256" key="1">
    <source>
        <dbReference type="ARBA" id="ARBA00006270"/>
    </source>
</evidence>
<dbReference type="OMA" id="MEGDINL"/>
<dbReference type="NCBIfam" id="TIGR00231">
    <property type="entry name" value="small_GTP"/>
    <property type="match status" value="1"/>
</dbReference>
<dbReference type="SMART" id="SM00174">
    <property type="entry name" value="RHO"/>
    <property type="match status" value="1"/>
</dbReference>
<dbReference type="Gene3D" id="3.40.50.300">
    <property type="entry name" value="P-loop containing nucleotide triphosphate hydrolases"/>
    <property type="match status" value="1"/>
</dbReference>
<keyword evidence="6" id="KW-1185">Reference proteome</keyword>
<dbReference type="InterPro" id="IPR001806">
    <property type="entry name" value="Small_GTPase"/>
</dbReference>
<dbReference type="AlphaFoldDB" id="A0A0L0DVL0"/>
<dbReference type="SMART" id="SM00173">
    <property type="entry name" value="RAS"/>
    <property type="match status" value="1"/>
</dbReference>
<reference evidence="5 6" key="1">
    <citation type="submission" date="2010-05" db="EMBL/GenBank/DDBJ databases">
        <title>The Genome Sequence of Thecamonas trahens ATCC 50062.</title>
        <authorList>
            <consortium name="The Broad Institute Genome Sequencing Platform"/>
            <person name="Russ C."/>
            <person name="Cuomo C."/>
            <person name="Shea T."/>
            <person name="Young S.K."/>
            <person name="Zeng Q."/>
            <person name="Koehrsen M."/>
            <person name="Haas B."/>
            <person name="Borodovsky M."/>
            <person name="Guigo R."/>
            <person name="Alvarado L."/>
            <person name="Berlin A."/>
            <person name="Bochicchio J."/>
            <person name="Borenstein D."/>
            <person name="Chapman S."/>
            <person name="Chen Z."/>
            <person name="Freedman E."/>
            <person name="Gellesch M."/>
            <person name="Goldberg J."/>
            <person name="Griggs A."/>
            <person name="Gujja S."/>
            <person name="Heilman E."/>
            <person name="Heiman D."/>
            <person name="Hepburn T."/>
            <person name="Howarth C."/>
            <person name="Jen D."/>
            <person name="Larson L."/>
            <person name="Mehta T."/>
            <person name="Park D."/>
            <person name="Pearson M."/>
            <person name="Roberts A."/>
            <person name="Saif S."/>
            <person name="Shenoy N."/>
            <person name="Sisk P."/>
            <person name="Stolte C."/>
            <person name="Sykes S."/>
            <person name="Thomson T."/>
            <person name="Walk T."/>
            <person name="White J."/>
            <person name="Yandava C."/>
            <person name="Burger G."/>
            <person name="Gray M.W."/>
            <person name="Holland P.W.H."/>
            <person name="King N."/>
            <person name="Lang F.B.F."/>
            <person name="Roger A.J."/>
            <person name="Ruiz-Trillo I."/>
            <person name="Lander E."/>
            <person name="Nusbaum C."/>
        </authorList>
    </citation>
    <scope>NUCLEOTIDE SEQUENCE [LARGE SCALE GENOMIC DNA]</scope>
    <source>
        <strain evidence="5 6">ATCC 50062</strain>
    </source>
</reference>
<dbReference type="PANTHER" id="PTHR47980">
    <property type="entry name" value="LD44762P"/>
    <property type="match status" value="1"/>
</dbReference>
<dbReference type="Proteomes" id="UP000054408">
    <property type="component" value="Unassembled WGS sequence"/>
</dbReference>
<dbReference type="STRING" id="461836.A0A0L0DVL0"/>